<accession>A0A7M2XIC9</accession>
<dbReference type="EMBL" id="CP063450">
    <property type="protein sequence ID" value="QOV97172.1"/>
    <property type="molecule type" value="Genomic_DNA"/>
</dbReference>
<feature type="coiled-coil region" evidence="1">
    <location>
        <begin position="50"/>
        <end position="84"/>
    </location>
</feature>
<evidence type="ECO:0000313" key="3">
    <source>
        <dbReference type="Proteomes" id="UP000593818"/>
    </source>
</evidence>
<keyword evidence="3" id="KW-1185">Reference proteome</keyword>
<dbReference type="Proteomes" id="UP000593818">
    <property type="component" value="Chromosome"/>
</dbReference>
<proteinExistence type="predicted"/>
<keyword evidence="1" id="KW-0175">Coiled coil</keyword>
<organism evidence="2 3">
    <name type="scientific">Rhodococcus pyridinivorans</name>
    <dbReference type="NCBI Taxonomy" id="103816"/>
    <lineage>
        <taxon>Bacteria</taxon>
        <taxon>Bacillati</taxon>
        <taxon>Actinomycetota</taxon>
        <taxon>Actinomycetes</taxon>
        <taxon>Mycobacteriales</taxon>
        <taxon>Nocardiaceae</taxon>
        <taxon>Rhodococcus</taxon>
    </lineage>
</organism>
<protein>
    <submittedName>
        <fullName evidence="2">Uncharacterized protein</fullName>
    </submittedName>
</protein>
<reference evidence="2 3" key="1">
    <citation type="submission" date="2020-10" db="EMBL/GenBank/DDBJ databases">
        <title>Whole genome sequence of oil-degrading bacteria Rhodococcus pyridinivorans strain 5Ap.</title>
        <authorList>
            <person name="Akhremchuk A.E."/>
            <person name="Valentovich L.N."/>
            <person name="Charniauskaya M.I."/>
            <person name="Bukliarevich H.A."/>
            <person name="Titok M.A."/>
        </authorList>
    </citation>
    <scope>NUCLEOTIDE SEQUENCE [LARGE SCALE GENOMIC DNA]</scope>
    <source>
        <strain evidence="2 3">5Ap</strain>
    </source>
</reference>
<evidence type="ECO:0000256" key="1">
    <source>
        <dbReference type="SAM" id="Coils"/>
    </source>
</evidence>
<evidence type="ECO:0000313" key="2">
    <source>
        <dbReference type="EMBL" id="QOV97172.1"/>
    </source>
</evidence>
<dbReference type="RefSeq" id="WP_193902223.1">
    <property type="nucleotide sequence ID" value="NZ_CP063450.1"/>
</dbReference>
<gene>
    <name evidence="2" type="ORF">INP59_14435</name>
</gene>
<name>A0A7M2XIC9_9NOCA</name>
<sequence>MTAQVGRCGCIAPTTTLTCCTLPAGHTGWHQGSGDHAAVSWTTPRDRDHVERLEIGIAAAVHEIDELRAENTRLKALLASYEAGQPRRTT</sequence>
<dbReference type="AlphaFoldDB" id="A0A7M2XIC9"/>